<dbReference type="Proteomes" id="UP000326907">
    <property type="component" value="Unassembled WGS sequence"/>
</dbReference>
<dbReference type="GO" id="GO:0005886">
    <property type="term" value="C:plasma membrane"/>
    <property type="evidence" value="ECO:0007669"/>
    <property type="project" value="UniProtKB-SubCell"/>
</dbReference>
<dbReference type="InterPro" id="IPR020846">
    <property type="entry name" value="MFS_dom"/>
</dbReference>
<feature type="transmembrane region" description="Helical" evidence="6">
    <location>
        <begin position="345"/>
        <end position="365"/>
    </location>
</feature>
<dbReference type="Gene3D" id="1.20.1250.20">
    <property type="entry name" value="MFS general substrate transporter like domains"/>
    <property type="match status" value="1"/>
</dbReference>
<feature type="transmembrane region" description="Helical" evidence="6">
    <location>
        <begin position="377"/>
        <end position="397"/>
    </location>
</feature>
<organism evidence="8 9">
    <name type="scientific">Streptomyces arboris</name>
    <dbReference type="NCBI Taxonomy" id="2600619"/>
    <lineage>
        <taxon>Bacteria</taxon>
        <taxon>Bacillati</taxon>
        <taxon>Actinomycetota</taxon>
        <taxon>Actinomycetes</taxon>
        <taxon>Kitasatosporales</taxon>
        <taxon>Streptomycetaceae</taxon>
        <taxon>Streptomyces</taxon>
    </lineage>
</organism>
<evidence type="ECO:0000256" key="1">
    <source>
        <dbReference type="ARBA" id="ARBA00004651"/>
    </source>
</evidence>
<evidence type="ECO:0000313" key="8">
    <source>
        <dbReference type="EMBL" id="KAB2591714.1"/>
    </source>
</evidence>
<reference evidence="8 9" key="1">
    <citation type="submission" date="2019-09" db="EMBL/GenBank/DDBJ databases">
        <authorList>
            <person name="Liu P."/>
        </authorList>
    </citation>
    <scope>NUCLEOTIDE SEQUENCE [LARGE SCALE GENOMIC DNA]</scope>
    <source>
        <strain evidence="8 9">TRM68085</strain>
    </source>
</reference>
<accession>A0A5N5F065</accession>
<dbReference type="InterPro" id="IPR036259">
    <property type="entry name" value="MFS_trans_sf"/>
</dbReference>
<feature type="transmembrane region" description="Helical" evidence="6">
    <location>
        <begin position="256"/>
        <end position="273"/>
    </location>
</feature>
<evidence type="ECO:0000256" key="6">
    <source>
        <dbReference type="SAM" id="Phobius"/>
    </source>
</evidence>
<dbReference type="InterPro" id="IPR011701">
    <property type="entry name" value="MFS"/>
</dbReference>
<feature type="transmembrane region" description="Helical" evidence="6">
    <location>
        <begin position="322"/>
        <end position="339"/>
    </location>
</feature>
<feature type="transmembrane region" description="Helical" evidence="6">
    <location>
        <begin position="409"/>
        <end position="428"/>
    </location>
</feature>
<proteinExistence type="predicted"/>
<dbReference type="InterPro" id="IPR051788">
    <property type="entry name" value="MFS_Transporter"/>
</dbReference>
<comment type="subcellular location">
    <subcellularLocation>
        <location evidence="1">Cell membrane</location>
        <topology evidence="1">Multi-pass membrane protein</topology>
    </subcellularLocation>
</comment>
<dbReference type="PANTHER" id="PTHR23514">
    <property type="entry name" value="BYPASS OF STOP CODON PROTEIN 6"/>
    <property type="match status" value="1"/>
</dbReference>
<comment type="caution">
    <text evidence="8">The sequence shown here is derived from an EMBL/GenBank/DDBJ whole genome shotgun (WGS) entry which is preliminary data.</text>
</comment>
<keyword evidence="2 6" id="KW-0812">Transmembrane</keyword>
<keyword evidence="4 6" id="KW-0472">Membrane</keyword>
<evidence type="ECO:0000256" key="2">
    <source>
        <dbReference type="ARBA" id="ARBA00022692"/>
    </source>
</evidence>
<protein>
    <submittedName>
        <fullName evidence="8">MFS transporter</fullName>
    </submittedName>
</protein>
<dbReference type="PANTHER" id="PTHR23514:SF13">
    <property type="entry name" value="INNER MEMBRANE PROTEIN YBJJ"/>
    <property type="match status" value="1"/>
</dbReference>
<dbReference type="AlphaFoldDB" id="A0A5N5F065"/>
<sequence length="448" mass="45746">MSAPRTPSTPSTPPASPRTQTSPLSPPKRGRGSGALSLYAVFFLNGLVLASWAPRIPQVKEQLQLSDGQLGLALLGVALGSVPAMPTAGALVNRFGSRAVARTAVLVYAAAIALPGLARSLPELLVSLAVLGAAVGALDVAMNAHAVDLERSSGRTRISSFHALFSAGALAGALLGTLAAAGGVTPRAQFAVTAVVALLAAGVAAAALRPSTHQHQRKHQHQYENEPAYKNEPARENEPGQPEPALTRPSRFTPRLLLLSALGLCVLLIEGVVTDWGSVYLADSLHADPGPAGAGYVAFALAMTVGRLYGDRAANRFGPVRVVRTGALLTAAGSVVTLATGRPVVAVVFFALIGLGVAASFPLVVSAASRLHTGSPGTAVATVSTTGYFAFLAGPPLVGFLAEHSSVRAALLILPVLAVATALLAPLLRAEGRATTTHRPAPQTASRR</sequence>
<dbReference type="SUPFAM" id="SSF103473">
    <property type="entry name" value="MFS general substrate transporter"/>
    <property type="match status" value="1"/>
</dbReference>
<gene>
    <name evidence="8" type="ORF">F5983_14645</name>
</gene>
<evidence type="ECO:0000256" key="5">
    <source>
        <dbReference type="SAM" id="MobiDB-lite"/>
    </source>
</evidence>
<dbReference type="GO" id="GO:0022857">
    <property type="term" value="F:transmembrane transporter activity"/>
    <property type="evidence" value="ECO:0007669"/>
    <property type="project" value="InterPro"/>
</dbReference>
<dbReference type="EMBL" id="VYUA01000011">
    <property type="protein sequence ID" value="KAB2591714.1"/>
    <property type="molecule type" value="Genomic_DNA"/>
</dbReference>
<feature type="transmembrane region" description="Helical" evidence="6">
    <location>
        <begin position="124"/>
        <end position="142"/>
    </location>
</feature>
<dbReference type="Pfam" id="PF07690">
    <property type="entry name" value="MFS_1"/>
    <property type="match status" value="2"/>
</dbReference>
<evidence type="ECO:0000256" key="3">
    <source>
        <dbReference type="ARBA" id="ARBA00022989"/>
    </source>
</evidence>
<dbReference type="CDD" id="cd17393">
    <property type="entry name" value="MFS_MosC_like"/>
    <property type="match status" value="1"/>
</dbReference>
<keyword evidence="9" id="KW-1185">Reference proteome</keyword>
<name>A0A5N5F065_9ACTN</name>
<feature type="transmembrane region" description="Helical" evidence="6">
    <location>
        <begin position="99"/>
        <end position="118"/>
    </location>
</feature>
<feature type="transmembrane region" description="Helical" evidence="6">
    <location>
        <begin position="190"/>
        <end position="208"/>
    </location>
</feature>
<keyword evidence="3 6" id="KW-1133">Transmembrane helix</keyword>
<feature type="region of interest" description="Disordered" evidence="5">
    <location>
        <begin position="1"/>
        <end position="30"/>
    </location>
</feature>
<feature type="transmembrane region" description="Helical" evidence="6">
    <location>
        <begin position="293"/>
        <end position="310"/>
    </location>
</feature>
<evidence type="ECO:0000256" key="4">
    <source>
        <dbReference type="ARBA" id="ARBA00023136"/>
    </source>
</evidence>
<feature type="transmembrane region" description="Helical" evidence="6">
    <location>
        <begin position="36"/>
        <end position="53"/>
    </location>
</feature>
<feature type="transmembrane region" description="Helical" evidence="6">
    <location>
        <begin position="163"/>
        <end position="184"/>
    </location>
</feature>
<evidence type="ECO:0000313" key="9">
    <source>
        <dbReference type="Proteomes" id="UP000326907"/>
    </source>
</evidence>
<dbReference type="RefSeq" id="WP_151510702.1">
    <property type="nucleotide sequence ID" value="NZ_VYUA01000011.1"/>
</dbReference>
<evidence type="ECO:0000259" key="7">
    <source>
        <dbReference type="PROSITE" id="PS50850"/>
    </source>
</evidence>
<feature type="domain" description="Major facilitator superfamily (MFS) profile" evidence="7">
    <location>
        <begin position="34"/>
        <end position="433"/>
    </location>
</feature>
<dbReference type="PROSITE" id="PS50850">
    <property type="entry name" value="MFS"/>
    <property type="match status" value="1"/>
</dbReference>
<feature type="transmembrane region" description="Helical" evidence="6">
    <location>
        <begin position="73"/>
        <end position="92"/>
    </location>
</feature>